<name>A0A0F8YH87_9ZZZZ</name>
<dbReference type="AlphaFoldDB" id="A0A0F8YH87"/>
<organism evidence="2">
    <name type="scientific">marine sediment metagenome</name>
    <dbReference type="NCBI Taxonomy" id="412755"/>
    <lineage>
        <taxon>unclassified sequences</taxon>
        <taxon>metagenomes</taxon>
        <taxon>ecological metagenomes</taxon>
    </lineage>
</organism>
<feature type="transmembrane region" description="Helical" evidence="1">
    <location>
        <begin position="7"/>
        <end position="25"/>
    </location>
</feature>
<evidence type="ECO:0000313" key="2">
    <source>
        <dbReference type="EMBL" id="KKK80777.1"/>
    </source>
</evidence>
<gene>
    <name evidence="2" type="ORF">LCGC14_2820090</name>
</gene>
<reference evidence="2" key="1">
    <citation type="journal article" date="2015" name="Nature">
        <title>Complex archaea that bridge the gap between prokaryotes and eukaryotes.</title>
        <authorList>
            <person name="Spang A."/>
            <person name="Saw J.H."/>
            <person name="Jorgensen S.L."/>
            <person name="Zaremba-Niedzwiedzka K."/>
            <person name="Martijn J."/>
            <person name="Lind A.E."/>
            <person name="van Eijk R."/>
            <person name="Schleper C."/>
            <person name="Guy L."/>
            <person name="Ettema T.J."/>
        </authorList>
    </citation>
    <scope>NUCLEOTIDE SEQUENCE</scope>
</reference>
<accession>A0A0F8YH87</accession>
<sequence length="330" mass="37439">MELKINRCYYILIIIIIGIFIVPISPEEPKMQHRRYKDISITSAKKPQNTHLWVETNSAGTIYAVDSADNTNLLKTTDKCDNWSIIANRGKDIRALWHDNSNGIIYAIEDNRGADDITIWKITISTDTVVAIGPDVGDSLYEATDIFIRDGNLEIATLDTDNDKIEMYRWEDPNWTLKASLTQANVDIRFSYGIIIGTDYWFWMARDGGVAWLGRLFKFTGATFFTSLDPIADVKYPASFSQYGIAYDGSDVLQFLWEDTDDNKDYLFSYSITGDSVTQRAEFNIALQLDRNNRATAPNELEKGFGLTNEIVYEIKARRGGIVQLQDLSA</sequence>
<dbReference type="SUPFAM" id="SSF89372">
    <property type="entry name" value="Fucose-specific lectin"/>
    <property type="match status" value="1"/>
</dbReference>
<proteinExistence type="predicted"/>
<keyword evidence="1" id="KW-0812">Transmembrane</keyword>
<dbReference type="EMBL" id="LAZR01053424">
    <property type="protein sequence ID" value="KKK80777.1"/>
    <property type="molecule type" value="Genomic_DNA"/>
</dbReference>
<protein>
    <submittedName>
        <fullName evidence="2">Uncharacterized protein</fullName>
    </submittedName>
</protein>
<evidence type="ECO:0000256" key="1">
    <source>
        <dbReference type="SAM" id="Phobius"/>
    </source>
</evidence>
<keyword evidence="1" id="KW-1133">Transmembrane helix</keyword>
<feature type="non-terminal residue" evidence="2">
    <location>
        <position position="330"/>
    </location>
</feature>
<comment type="caution">
    <text evidence="2">The sequence shown here is derived from an EMBL/GenBank/DDBJ whole genome shotgun (WGS) entry which is preliminary data.</text>
</comment>
<keyword evidence="1" id="KW-0472">Membrane</keyword>